<sequence length="225" mass="26440">MDIKQEAKRLRIKGLSYNVISRKLLVPKGTLSYWFKKDQRFKKITEKNVKAANFNAAINITKYNKKRSIIAREKWLEIEKQAQKEISKISKDDLFLIGVSLYWAEGYKRGNWNVVFTNSDSDMNVIMLRFFRVCCFVPKEKIRLHLQVHQKDQVEKSINFWANKLKMPRKFFLKTTIQKNVIKKNTKRRLPYGTLRIKINDVILVNKIRGWIKGLILSSGCGSVG</sequence>
<organism evidence="1 2">
    <name type="scientific">Candidatus Magasanikbacteria bacterium GW2011_GWA2_42_32</name>
    <dbReference type="NCBI Taxonomy" id="1619039"/>
    <lineage>
        <taxon>Bacteria</taxon>
        <taxon>Candidatus Magasanikiibacteriota</taxon>
    </lineage>
</organism>
<dbReference type="Proteomes" id="UP000034837">
    <property type="component" value="Unassembled WGS sequence"/>
</dbReference>
<accession>A0A0G1CFG7</accession>
<evidence type="ECO:0008006" key="3">
    <source>
        <dbReference type="Google" id="ProtNLM"/>
    </source>
</evidence>
<evidence type="ECO:0000313" key="2">
    <source>
        <dbReference type="Proteomes" id="UP000034837"/>
    </source>
</evidence>
<evidence type="ECO:0000313" key="1">
    <source>
        <dbReference type="EMBL" id="KKS57321.1"/>
    </source>
</evidence>
<dbReference type="AlphaFoldDB" id="A0A0G1CFG7"/>
<reference evidence="1 2" key="1">
    <citation type="journal article" date="2015" name="Nature">
        <title>rRNA introns, odd ribosomes, and small enigmatic genomes across a large radiation of phyla.</title>
        <authorList>
            <person name="Brown C.T."/>
            <person name="Hug L.A."/>
            <person name="Thomas B.C."/>
            <person name="Sharon I."/>
            <person name="Castelle C.J."/>
            <person name="Singh A."/>
            <person name="Wilkins M.J."/>
            <person name="Williams K.H."/>
            <person name="Banfield J.F."/>
        </authorList>
    </citation>
    <scope>NUCLEOTIDE SEQUENCE [LARGE SCALE GENOMIC DNA]</scope>
</reference>
<gene>
    <name evidence="1" type="ORF">UV20_C0002G0110</name>
</gene>
<name>A0A0G1CFG7_9BACT</name>
<comment type="caution">
    <text evidence="1">The sequence shown here is derived from an EMBL/GenBank/DDBJ whole genome shotgun (WGS) entry which is preliminary data.</text>
</comment>
<dbReference type="EMBL" id="LCDO01000002">
    <property type="protein sequence ID" value="KKS57321.1"/>
    <property type="molecule type" value="Genomic_DNA"/>
</dbReference>
<proteinExistence type="predicted"/>
<protein>
    <recommendedName>
        <fullName evidence="3">Resolvase HTH domain-containing protein</fullName>
    </recommendedName>
</protein>